<dbReference type="GO" id="GO:0046872">
    <property type="term" value="F:metal ion binding"/>
    <property type="evidence" value="ECO:0007669"/>
    <property type="project" value="UniProtKB-KW"/>
</dbReference>
<evidence type="ECO:0000256" key="2">
    <source>
        <dbReference type="ARBA" id="ARBA00022723"/>
    </source>
</evidence>
<dbReference type="Pfam" id="PF00753">
    <property type="entry name" value="Lactamase_B"/>
    <property type="match status" value="1"/>
</dbReference>
<dbReference type="SUPFAM" id="SSF56281">
    <property type="entry name" value="Metallo-hydrolase/oxidoreductase"/>
    <property type="match status" value="1"/>
</dbReference>
<protein>
    <recommendedName>
        <fullName evidence="5">Metallo-beta-lactamase domain-containing protein</fullName>
    </recommendedName>
</protein>
<dbReference type="SMART" id="SM00849">
    <property type="entry name" value="Lactamase_B"/>
    <property type="match status" value="1"/>
</dbReference>
<evidence type="ECO:0000313" key="6">
    <source>
        <dbReference type="EMBL" id="SUZ48811.1"/>
    </source>
</evidence>
<dbReference type="AlphaFoldDB" id="A0A381N2K1"/>
<dbReference type="EMBL" id="UINC01000088">
    <property type="protein sequence ID" value="SUZ48811.1"/>
    <property type="molecule type" value="Genomic_DNA"/>
</dbReference>
<dbReference type="Gene3D" id="3.60.15.10">
    <property type="entry name" value="Ribonuclease Z/Hydroxyacylglutathione hydrolase-like"/>
    <property type="match status" value="1"/>
</dbReference>
<dbReference type="PANTHER" id="PTHR42978">
    <property type="entry name" value="QUORUM-QUENCHING LACTONASE YTNP-RELATED-RELATED"/>
    <property type="match status" value="1"/>
</dbReference>
<reference evidence="6" key="1">
    <citation type="submission" date="2018-05" db="EMBL/GenBank/DDBJ databases">
        <authorList>
            <person name="Lanie J.A."/>
            <person name="Ng W.-L."/>
            <person name="Kazmierczak K.M."/>
            <person name="Andrzejewski T.M."/>
            <person name="Davidsen T.M."/>
            <person name="Wayne K.J."/>
            <person name="Tettelin H."/>
            <person name="Glass J.I."/>
            <person name="Rusch D."/>
            <person name="Podicherti R."/>
            <person name="Tsui H.-C.T."/>
            <person name="Winkler M.E."/>
        </authorList>
    </citation>
    <scope>NUCLEOTIDE SEQUENCE</scope>
</reference>
<evidence type="ECO:0000256" key="4">
    <source>
        <dbReference type="ARBA" id="ARBA00022833"/>
    </source>
</evidence>
<evidence type="ECO:0000256" key="3">
    <source>
        <dbReference type="ARBA" id="ARBA00022801"/>
    </source>
</evidence>
<dbReference type="GO" id="GO:0016787">
    <property type="term" value="F:hydrolase activity"/>
    <property type="evidence" value="ECO:0007669"/>
    <property type="project" value="UniProtKB-KW"/>
</dbReference>
<keyword evidence="4" id="KW-0862">Zinc</keyword>
<dbReference type="PANTHER" id="PTHR42978:SF6">
    <property type="entry name" value="QUORUM-QUENCHING LACTONASE YTNP-RELATED"/>
    <property type="match status" value="1"/>
</dbReference>
<dbReference type="InterPro" id="IPR036866">
    <property type="entry name" value="RibonucZ/Hydroxyglut_hydro"/>
</dbReference>
<dbReference type="CDD" id="cd16277">
    <property type="entry name" value="metallo-hydrolase-like_MBL-fold"/>
    <property type="match status" value="1"/>
</dbReference>
<proteinExistence type="inferred from homology"/>
<accession>A0A381N2K1</accession>
<organism evidence="6">
    <name type="scientific">marine metagenome</name>
    <dbReference type="NCBI Taxonomy" id="408172"/>
    <lineage>
        <taxon>unclassified sequences</taxon>
        <taxon>metagenomes</taxon>
        <taxon>ecological metagenomes</taxon>
    </lineage>
</organism>
<keyword evidence="2" id="KW-0479">Metal-binding</keyword>
<sequence>LVQTRDFNLLVDTCVGNDKPRKITANQALNTEFLHDLAATGCDREAINYVVCTHLHVDHVGWNTMKVGDTWQPSFPNARYLLGREEYQYWSKSESEDQISVIEDSVTPIFEAGLVDLVETDHRISDEVQLIPTAGHTPGHVSVAIESKGEKALITGDMMHHPCQIARPHWTVSFDEDQEAATRCRQNVLKELADTPTLVIGTHFATPTAGKVVSDEDSYRFDF</sequence>
<comment type="similarity">
    <text evidence="1">Belongs to the metallo-beta-lactamase superfamily.</text>
</comment>
<dbReference type="InterPro" id="IPR001279">
    <property type="entry name" value="Metallo-B-lactamas"/>
</dbReference>
<keyword evidence="3" id="KW-0378">Hydrolase</keyword>
<dbReference type="InterPro" id="IPR051013">
    <property type="entry name" value="MBL_superfamily_lactonases"/>
</dbReference>
<evidence type="ECO:0000256" key="1">
    <source>
        <dbReference type="ARBA" id="ARBA00007749"/>
    </source>
</evidence>
<name>A0A381N2K1_9ZZZZ</name>
<gene>
    <name evidence="6" type="ORF">METZ01_LOCUS1665</name>
</gene>
<feature type="non-terminal residue" evidence="6">
    <location>
        <position position="1"/>
    </location>
</feature>
<feature type="domain" description="Metallo-beta-lactamase" evidence="5">
    <location>
        <begin position="1"/>
        <end position="203"/>
    </location>
</feature>
<evidence type="ECO:0000259" key="5">
    <source>
        <dbReference type="SMART" id="SM00849"/>
    </source>
</evidence>